<evidence type="ECO:0000256" key="1">
    <source>
        <dbReference type="SAM" id="MobiDB-lite"/>
    </source>
</evidence>
<sequence>MAAAVRQPQHHRHPINMPEDVGALRRAVARLAATQSAVRLGEAELVATELGTNLLRHADPGGYVLYRQFGDGIELLSVDTGPGMTPHDIPSAAETVPIRRSSSRRDGGSGGLSVGLASIRRIATDFGCYSTPSGTIVLARLHGAGPSTDGGWRFGAVNVPRKDDETSGDAWAVTAGPQLAALLVDGLGHGDSAATAAQAAVTVFDQRPVTDPRDFLQRAHEAMRVTRGGVAAVCVIDPHNEQLTFAGIGNIAGQVIRGSDKQHLMSYPGTLGTHLPTPRIRVEHCRWPHGATLVMASDGLRSGWRLDTYSGLLRHDPSVIAATLHRDFTRSTDDACVLVVRHDDEMSRVERDTR</sequence>
<dbReference type="PANTHER" id="PTHR35801:SF1">
    <property type="entry name" value="PHOSPHOSERINE PHOSPHATASE RSBX"/>
    <property type="match status" value="1"/>
</dbReference>
<dbReference type="Gene3D" id="3.30.565.10">
    <property type="entry name" value="Histidine kinase-like ATPase, C-terminal domain"/>
    <property type="match status" value="1"/>
</dbReference>
<dbReference type="Pfam" id="PF07228">
    <property type="entry name" value="SpoIIE"/>
    <property type="match status" value="1"/>
</dbReference>
<dbReference type="SUPFAM" id="SSF55874">
    <property type="entry name" value="ATPase domain of HSP90 chaperone/DNA topoisomerase II/histidine kinase"/>
    <property type="match status" value="1"/>
</dbReference>
<dbReference type="PANTHER" id="PTHR35801">
    <property type="entry name" value="PHOSPHOSERINE PHOSPHATASE RSBX"/>
    <property type="match status" value="1"/>
</dbReference>
<evidence type="ECO:0000313" key="4">
    <source>
        <dbReference type="Proteomes" id="UP000465609"/>
    </source>
</evidence>
<evidence type="ECO:0000259" key="2">
    <source>
        <dbReference type="SMART" id="SM00331"/>
    </source>
</evidence>
<name>A0ABN5YPE5_9MYCO</name>
<dbReference type="InterPro" id="IPR036890">
    <property type="entry name" value="HATPase_C_sf"/>
</dbReference>
<feature type="region of interest" description="Disordered" evidence="1">
    <location>
        <begin position="88"/>
        <end position="111"/>
    </location>
</feature>
<reference evidence="3 4" key="1">
    <citation type="journal article" date="2019" name="Emerg. Microbes Infect.">
        <title>Comprehensive subspecies identification of 175 nontuberculous mycobacteria species based on 7547 genomic profiles.</title>
        <authorList>
            <person name="Matsumoto Y."/>
            <person name="Kinjo T."/>
            <person name="Motooka D."/>
            <person name="Nabeya D."/>
            <person name="Jung N."/>
            <person name="Uechi K."/>
            <person name="Horii T."/>
            <person name="Iida T."/>
            <person name="Fujita J."/>
            <person name="Nakamura S."/>
        </authorList>
    </citation>
    <scope>NUCLEOTIDE SEQUENCE [LARGE SCALE GENOMIC DNA]</scope>
    <source>
        <strain evidence="3 4">JCM 15296</strain>
    </source>
</reference>
<organism evidence="3 4">
    <name type="scientific">Mycolicibacterium aubagnense</name>
    <dbReference type="NCBI Taxonomy" id="319707"/>
    <lineage>
        <taxon>Bacteria</taxon>
        <taxon>Bacillati</taxon>
        <taxon>Actinomycetota</taxon>
        <taxon>Actinomycetes</taxon>
        <taxon>Mycobacteriales</taxon>
        <taxon>Mycobacteriaceae</taxon>
        <taxon>Mycolicibacterium</taxon>
    </lineage>
</organism>
<dbReference type="SUPFAM" id="SSF81606">
    <property type="entry name" value="PP2C-like"/>
    <property type="match status" value="1"/>
</dbReference>
<dbReference type="SMART" id="SM00331">
    <property type="entry name" value="PP2C_SIG"/>
    <property type="match status" value="1"/>
</dbReference>
<dbReference type="InterPro" id="IPR001932">
    <property type="entry name" value="PPM-type_phosphatase-like_dom"/>
</dbReference>
<proteinExistence type="predicted"/>
<dbReference type="EMBL" id="AP022577">
    <property type="protein sequence ID" value="BBX83667.1"/>
    <property type="molecule type" value="Genomic_DNA"/>
</dbReference>
<dbReference type="InterPro" id="IPR039248">
    <property type="entry name" value="Ptase_RsbX"/>
</dbReference>
<feature type="domain" description="PPM-type phosphatase" evidence="2">
    <location>
        <begin position="152"/>
        <end position="342"/>
    </location>
</feature>
<dbReference type="InterPro" id="IPR036457">
    <property type="entry name" value="PPM-type-like_dom_sf"/>
</dbReference>
<dbReference type="Gene3D" id="3.60.40.10">
    <property type="entry name" value="PPM-type phosphatase domain"/>
    <property type="match status" value="1"/>
</dbReference>
<gene>
    <name evidence="3" type="ORF">MAUB_15400</name>
</gene>
<dbReference type="RefSeq" id="WP_280109222.1">
    <property type="nucleotide sequence ID" value="NZ_CP122994.1"/>
</dbReference>
<dbReference type="Pfam" id="PF13581">
    <property type="entry name" value="HATPase_c_2"/>
    <property type="match status" value="1"/>
</dbReference>
<evidence type="ECO:0000313" key="3">
    <source>
        <dbReference type="EMBL" id="BBX83667.1"/>
    </source>
</evidence>
<protein>
    <submittedName>
        <fullName evidence="3">TorS-related protein</fullName>
    </submittedName>
</protein>
<keyword evidence="4" id="KW-1185">Reference proteome</keyword>
<dbReference type="InterPro" id="IPR003594">
    <property type="entry name" value="HATPase_dom"/>
</dbReference>
<accession>A0ABN5YPE5</accession>
<dbReference type="Proteomes" id="UP000465609">
    <property type="component" value="Chromosome"/>
</dbReference>